<evidence type="ECO:0000256" key="1">
    <source>
        <dbReference type="SAM" id="Coils"/>
    </source>
</evidence>
<evidence type="ECO:0000313" key="3">
    <source>
        <dbReference type="Proteomes" id="UP000291116"/>
    </source>
</evidence>
<sequence>MVSTTAHQAFLTEEETLAILNKSNECIESECAVDEVDELLTVLKDTEKELEGRLEKIMNTISHLQHINEKEERQTDEVRAFVRDLLRVFDTGKPAFSPQGFSGDIGKGARTAYDVLPPKKWTNPEKL</sequence>
<proteinExistence type="predicted"/>
<evidence type="ECO:0000313" key="2">
    <source>
        <dbReference type="EMBL" id="VEU41700.1"/>
    </source>
</evidence>
<dbReference type="AlphaFoldDB" id="A0A448ZI30"/>
<accession>A0A448ZI30</accession>
<gene>
    <name evidence="2" type="ORF">PSNMU_V1.4_AUG-EV-PASAV3_0086350</name>
</gene>
<name>A0A448ZI30_9STRA</name>
<feature type="coiled-coil region" evidence="1">
    <location>
        <begin position="40"/>
        <end position="74"/>
    </location>
</feature>
<dbReference type="OrthoDB" id="194364at2759"/>
<dbReference type="EMBL" id="CAACVS010000376">
    <property type="protein sequence ID" value="VEU41700.1"/>
    <property type="molecule type" value="Genomic_DNA"/>
</dbReference>
<keyword evidence="1" id="KW-0175">Coiled coil</keyword>
<organism evidence="2 3">
    <name type="scientific">Pseudo-nitzschia multistriata</name>
    <dbReference type="NCBI Taxonomy" id="183589"/>
    <lineage>
        <taxon>Eukaryota</taxon>
        <taxon>Sar</taxon>
        <taxon>Stramenopiles</taxon>
        <taxon>Ochrophyta</taxon>
        <taxon>Bacillariophyta</taxon>
        <taxon>Bacillariophyceae</taxon>
        <taxon>Bacillariophycidae</taxon>
        <taxon>Bacillariales</taxon>
        <taxon>Bacillariaceae</taxon>
        <taxon>Pseudo-nitzschia</taxon>
    </lineage>
</organism>
<protein>
    <submittedName>
        <fullName evidence="2">Uncharacterized protein</fullName>
    </submittedName>
</protein>
<keyword evidence="3" id="KW-1185">Reference proteome</keyword>
<reference evidence="2 3" key="1">
    <citation type="submission" date="2019-01" db="EMBL/GenBank/DDBJ databases">
        <authorList>
            <person name="Ferrante I. M."/>
        </authorList>
    </citation>
    <scope>NUCLEOTIDE SEQUENCE [LARGE SCALE GENOMIC DNA]</scope>
    <source>
        <strain evidence="2 3">B856</strain>
    </source>
</reference>
<dbReference type="Proteomes" id="UP000291116">
    <property type="component" value="Unassembled WGS sequence"/>
</dbReference>